<proteinExistence type="predicted"/>
<gene>
    <name evidence="1" type="ORF">J2T23_000856</name>
</gene>
<evidence type="ECO:0008006" key="3">
    <source>
        <dbReference type="Google" id="ProtNLM"/>
    </source>
</evidence>
<dbReference type="EMBL" id="JAUSTB010000002">
    <property type="protein sequence ID" value="MDQ0144973.1"/>
    <property type="molecule type" value="Genomic_DNA"/>
</dbReference>
<protein>
    <recommendedName>
        <fullName evidence="3">Replication protein</fullName>
    </recommendedName>
</protein>
<sequence>MASYDEFCTSCEFRLALQQPSTNAEDEVIGVVLKNKRRIRTILKRQRVRQVRKPRKKRELTLRLSTASRLAKWEAFENADIDRYVLQAAAAGYEVCLVTLKLPVREWLPYAPTPSILKEGLNRWMRKTGGKRRFGLPGHNKPVYCFNVLEFKVEGDKAPHFHLVMMLPPHADETIRELWRSQLGLPKSLTENDVAHVSRKYYDPADPIESFRRASRYLCRKKSLQEVVCPLWVEAKLEVGNMWAVRGFLPYPDEEYELRQRDVVPTKTVLESVSTRPRYRVDELSGELKRNYMPRHQIDSPNGNTEILGDRTDEVFSQIAAQNGWS</sequence>
<evidence type="ECO:0000313" key="1">
    <source>
        <dbReference type="EMBL" id="MDQ0144973.1"/>
    </source>
</evidence>
<evidence type="ECO:0000313" key="2">
    <source>
        <dbReference type="Proteomes" id="UP001239267"/>
    </source>
</evidence>
<dbReference type="Proteomes" id="UP001239267">
    <property type="component" value="Unassembled WGS sequence"/>
</dbReference>
<reference evidence="1 2" key="1">
    <citation type="submission" date="2023-07" db="EMBL/GenBank/DDBJ databases">
        <title>Sorghum-associated microbial communities from plants grown in Nebraska, USA.</title>
        <authorList>
            <person name="Schachtman D."/>
        </authorList>
    </citation>
    <scope>NUCLEOTIDE SEQUENCE [LARGE SCALE GENOMIC DNA]</scope>
    <source>
        <strain evidence="1 2">DS1001</strain>
    </source>
</reference>
<accession>A0AAJ1WFY5</accession>
<dbReference type="RefSeq" id="WP_307357509.1">
    <property type="nucleotide sequence ID" value="NZ_JAUSTB010000002.1"/>
</dbReference>
<dbReference type="AlphaFoldDB" id="A0AAJ1WFY5"/>
<organism evidence="1 2">
    <name type="scientific">Pseudarthrobacter niigatensis</name>
    <dbReference type="NCBI Taxonomy" id="369935"/>
    <lineage>
        <taxon>Bacteria</taxon>
        <taxon>Bacillati</taxon>
        <taxon>Actinomycetota</taxon>
        <taxon>Actinomycetes</taxon>
        <taxon>Micrococcales</taxon>
        <taxon>Micrococcaceae</taxon>
        <taxon>Pseudarthrobacter</taxon>
    </lineage>
</organism>
<keyword evidence="2" id="KW-1185">Reference proteome</keyword>
<comment type="caution">
    <text evidence="1">The sequence shown here is derived from an EMBL/GenBank/DDBJ whole genome shotgun (WGS) entry which is preliminary data.</text>
</comment>
<name>A0AAJ1WFY5_9MICC</name>